<dbReference type="AlphaFoldDB" id="A0A088BDN7"/>
<keyword evidence="1" id="KW-1133">Transmembrane helix</keyword>
<feature type="transmembrane region" description="Helical" evidence="1">
    <location>
        <begin position="6"/>
        <end position="30"/>
    </location>
</feature>
<keyword evidence="2" id="KW-0496">Mitochondrion</keyword>
<evidence type="ECO:0000256" key="1">
    <source>
        <dbReference type="SAM" id="Phobius"/>
    </source>
</evidence>
<keyword evidence="1" id="KW-0472">Membrane</keyword>
<accession>A0A088BDN7</accession>
<protein>
    <submittedName>
        <fullName evidence="2">ATP synthase F0 subunit 8</fullName>
    </submittedName>
</protein>
<sequence>MPQLFPMNWIFLSILFSILLMFSLINLYFFMMKTKKLTSNTIEINKFLLKW</sequence>
<reference evidence="2" key="1">
    <citation type="submission" date="2013-06" db="EMBL/GenBank/DDBJ databases">
        <title>Complete mitochondrial genomes reveal ancient population structure of the European Lyme disease vector, Ixodes ricinus.</title>
        <authorList>
            <person name="Carpi G."/>
            <person name="Kim H.I."/>
            <person name="Ratan A."/>
            <person name="Drautz D.I."/>
            <person name="Kazimirova M."/>
            <person name="Rizzoli A."/>
            <person name="Schuster S.C."/>
        </authorList>
    </citation>
    <scope>NUCLEOTIDE SEQUENCE</scope>
    <source>
        <strain evidence="2">IR_27</strain>
    </source>
</reference>
<name>A0A088BDN7_IXORI</name>
<geneLocation type="mitochondrion" evidence="2"/>
<proteinExistence type="predicted"/>
<gene>
    <name evidence="2" type="primary">atp8</name>
</gene>
<evidence type="ECO:0000313" key="2">
    <source>
        <dbReference type="EMBL" id="AGW06961.1"/>
    </source>
</evidence>
<organism evidence="2">
    <name type="scientific">Ixodes ricinus</name>
    <name type="common">Common tick</name>
    <name type="synonym">Acarus ricinus</name>
    <dbReference type="NCBI Taxonomy" id="34613"/>
    <lineage>
        <taxon>Eukaryota</taxon>
        <taxon>Metazoa</taxon>
        <taxon>Ecdysozoa</taxon>
        <taxon>Arthropoda</taxon>
        <taxon>Chelicerata</taxon>
        <taxon>Arachnida</taxon>
        <taxon>Acari</taxon>
        <taxon>Parasitiformes</taxon>
        <taxon>Ixodida</taxon>
        <taxon>Ixodoidea</taxon>
        <taxon>Ixodidae</taxon>
        <taxon>Ixodinae</taxon>
        <taxon>Ixodes</taxon>
    </lineage>
</organism>
<keyword evidence="1" id="KW-0812">Transmembrane</keyword>
<dbReference type="EMBL" id="KF197134">
    <property type="protein sequence ID" value="AGW06961.1"/>
    <property type="molecule type" value="Genomic_DNA"/>
</dbReference>